<feature type="domain" description="4'-phosphopantetheinyl transferase N-terminal" evidence="3">
    <location>
        <begin position="27"/>
        <end position="94"/>
    </location>
</feature>
<dbReference type="InterPro" id="IPR037143">
    <property type="entry name" value="4-PPantetheinyl_Trfase_dom_sf"/>
</dbReference>
<proteinExistence type="predicted"/>
<comment type="caution">
    <text evidence="4">The sequence shown here is derived from an EMBL/GenBank/DDBJ whole genome shotgun (WGS) entry which is preliminary data.</text>
</comment>
<dbReference type="InterPro" id="IPR003542">
    <property type="entry name" value="Enbac_synth_compD-like"/>
</dbReference>
<organism evidence="4 5">
    <name type="scientific">Catellatospora aurea</name>
    <dbReference type="NCBI Taxonomy" id="1337874"/>
    <lineage>
        <taxon>Bacteria</taxon>
        <taxon>Bacillati</taxon>
        <taxon>Actinomycetota</taxon>
        <taxon>Actinomycetes</taxon>
        <taxon>Micromonosporales</taxon>
        <taxon>Micromonosporaceae</taxon>
        <taxon>Catellatospora</taxon>
    </lineage>
</organism>
<gene>
    <name evidence="4" type="ORF">ACFQO7_20840</name>
</gene>
<dbReference type="InterPro" id="IPR008278">
    <property type="entry name" value="4-PPantetheinyl_Trfase_dom"/>
</dbReference>
<evidence type="ECO:0000313" key="4">
    <source>
        <dbReference type="EMBL" id="MFC7244928.1"/>
    </source>
</evidence>
<evidence type="ECO:0000256" key="1">
    <source>
        <dbReference type="ARBA" id="ARBA00022679"/>
    </source>
</evidence>
<dbReference type="PRINTS" id="PR01399">
    <property type="entry name" value="ENTSNTHTASED"/>
</dbReference>
<accession>A0ABW2H0U5</accession>
<dbReference type="Proteomes" id="UP001596392">
    <property type="component" value="Unassembled WGS sequence"/>
</dbReference>
<evidence type="ECO:0000313" key="5">
    <source>
        <dbReference type="Proteomes" id="UP001596392"/>
    </source>
</evidence>
<sequence length="220" mass="23648">MMAPLLPVAATVVEAFDDTVPAPLFPEEEQLVARAVDKRRTEFATARRCAREALAKHGFAPAPLLTGERGQPLWPAGTVGSITHCAGYRAAVVARAADLGSVGVDAEPHQPLPDGVLDTIALPAELTRLRALTASHPAVYWDRMLFSAKESVYKAWFPLARRWLDFAEADLAFDPDAGTFSATVLIDAPRYGDTPLSRFDGRFAASADLVVTAVTVPVRP</sequence>
<name>A0ABW2H0U5_9ACTN</name>
<dbReference type="SUPFAM" id="SSF56214">
    <property type="entry name" value="4'-phosphopantetheinyl transferase"/>
    <property type="match status" value="1"/>
</dbReference>
<dbReference type="PANTHER" id="PTHR38096:SF1">
    <property type="entry name" value="ENTEROBACTIN SYNTHASE COMPONENT D"/>
    <property type="match status" value="1"/>
</dbReference>
<evidence type="ECO:0000259" key="3">
    <source>
        <dbReference type="Pfam" id="PF17837"/>
    </source>
</evidence>
<dbReference type="RefSeq" id="WP_376807892.1">
    <property type="nucleotide sequence ID" value="NZ_JBHTAC010000021.1"/>
</dbReference>
<dbReference type="EMBL" id="JBHTAC010000021">
    <property type="protein sequence ID" value="MFC7244928.1"/>
    <property type="molecule type" value="Genomic_DNA"/>
</dbReference>
<dbReference type="GO" id="GO:0016740">
    <property type="term" value="F:transferase activity"/>
    <property type="evidence" value="ECO:0007669"/>
    <property type="project" value="UniProtKB-KW"/>
</dbReference>
<protein>
    <submittedName>
        <fullName evidence="4">4'-phosphopantetheinyl transferase</fullName>
    </submittedName>
</protein>
<dbReference type="InterPro" id="IPR041354">
    <property type="entry name" value="4PPT_N"/>
</dbReference>
<dbReference type="PANTHER" id="PTHR38096">
    <property type="entry name" value="ENTEROBACTIN SYNTHASE COMPONENT D"/>
    <property type="match status" value="1"/>
</dbReference>
<dbReference type="Pfam" id="PF01648">
    <property type="entry name" value="ACPS"/>
    <property type="match status" value="1"/>
</dbReference>
<dbReference type="Pfam" id="PF17837">
    <property type="entry name" value="4PPT_N"/>
    <property type="match status" value="1"/>
</dbReference>
<evidence type="ECO:0000259" key="2">
    <source>
        <dbReference type="Pfam" id="PF01648"/>
    </source>
</evidence>
<keyword evidence="5" id="KW-1185">Reference proteome</keyword>
<keyword evidence="1 4" id="KW-0808">Transferase</keyword>
<reference evidence="5" key="1">
    <citation type="journal article" date="2019" name="Int. J. Syst. Evol. Microbiol.">
        <title>The Global Catalogue of Microorganisms (GCM) 10K type strain sequencing project: providing services to taxonomists for standard genome sequencing and annotation.</title>
        <authorList>
            <consortium name="The Broad Institute Genomics Platform"/>
            <consortium name="The Broad Institute Genome Sequencing Center for Infectious Disease"/>
            <person name="Wu L."/>
            <person name="Ma J."/>
        </authorList>
    </citation>
    <scope>NUCLEOTIDE SEQUENCE [LARGE SCALE GENOMIC DNA]</scope>
    <source>
        <strain evidence="5">CGMCC 1.9106</strain>
    </source>
</reference>
<dbReference type="Gene3D" id="3.90.470.20">
    <property type="entry name" value="4'-phosphopantetheinyl transferase domain"/>
    <property type="match status" value="1"/>
</dbReference>
<feature type="domain" description="4'-phosphopantetheinyl transferase" evidence="2">
    <location>
        <begin position="101"/>
        <end position="179"/>
    </location>
</feature>